<comment type="caution">
    <text evidence="1">The sequence shown here is derived from an EMBL/GenBank/DDBJ whole genome shotgun (WGS) entry which is preliminary data.</text>
</comment>
<dbReference type="Proteomes" id="UP000315496">
    <property type="component" value="Chromosome 1"/>
</dbReference>
<proteinExistence type="predicted"/>
<dbReference type="EMBL" id="VDLU01000001">
    <property type="protein sequence ID" value="TNJ29353.1"/>
    <property type="molecule type" value="Genomic_DNA"/>
</dbReference>
<keyword evidence="2" id="KW-1185">Reference proteome</keyword>
<name>A0A4Z1T5M3_GIAMU</name>
<dbReference type="VEuPathDB" id="GiardiaDB:GMRT_10962"/>
<evidence type="ECO:0000313" key="2">
    <source>
        <dbReference type="Proteomes" id="UP000315496"/>
    </source>
</evidence>
<organism evidence="1 2">
    <name type="scientific">Giardia muris</name>
    <dbReference type="NCBI Taxonomy" id="5742"/>
    <lineage>
        <taxon>Eukaryota</taxon>
        <taxon>Metamonada</taxon>
        <taxon>Diplomonadida</taxon>
        <taxon>Hexamitidae</taxon>
        <taxon>Giardiinae</taxon>
        <taxon>Giardia</taxon>
    </lineage>
</organism>
<sequence>MTLAERVANDIEGAVLDGSRIIISMGFRTLVVTLALNRLLPNLDLCGLTFHITPALPQAFRVFSTRPDNTSVFKSGLDMLFRPGHYDAISTVVRVLVDYFVSICSTDQPSDAIMEEAVAYTNRVYEQELGELNRVRLALCEAVEPFIVIENKAICSNETCRKRFDDYLAEGEEALSQLVKDAAKTDNLFLRDFWDYYLKIAEEQELVRIVRDSIA</sequence>
<protein>
    <submittedName>
        <fullName evidence="1">Uncharacterized protein</fullName>
    </submittedName>
</protein>
<gene>
    <name evidence="1" type="ORF">GMRT_10962</name>
</gene>
<dbReference type="AlphaFoldDB" id="A0A4Z1T5M3"/>
<reference evidence="1 2" key="1">
    <citation type="submission" date="2019-05" db="EMBL/GenBank/DDBJ databases">
        <title>The compact genome of Giardia muris reveals important steps in the evolution of intestinal protozoan parasites.</title>
        <authorList>
            <person name="Xu F."/>
            <person name="Jimenez-Gonzalez A."/>
            <person name="Einarsson E."/>
            <person name="Astvaldsson A."/>
            <person name="Peirasmaki D."/>
            <person name="Eckmann L."/>
            <person name="Andersson J.O."/>
            <person name="Svard S.G."/>
            <person name="Jerlstrom-Hultqvist J."/>
        </authorList>
    </citation>
    <scope>NUCLEOTIDE SEQUENCE [LARGE SCALE GENOMIC DNA]</scope>
    <source>
        <strain evidence="1 2">Roberts-Thomson</strain>
    </source>
</reference>
<accession>A0A4Z1T5M3</accession>
<evidence type="ECO:0000313" key="1">
    <source>
        <dbReference type="EMBL" id="TNJ29353.1"/>
    </source>
</evidence>